<keyword evidence="3" id="KW-1185">Reference proteome</keyword>
<sequence>MPVLSARKNFNLRDRGMHVQAVSSSTPVPGAREDSSEDEGAEAVGGTDMEEGNPPPFGSSFGAGTSSAGPSVQGTSSMSNDEVLARMMSWMDIFDTRLNGMESMIANRF</sequence>
<organism evidence="2 3">
    <name type="scientific">Jatropha curcas</name>
    <name type="common">Barbados nut</name>
    <dbReference type="NCBI Taxonomy" id="180498"/>
    <lineage>
        <taxon>Eukaryota</taxon>
        <taxon>Viridiplantae</taxon>
        <taxon>Streptophyta</taxon>
        <taxon>Embryophyta</taxon>
        <taxon>Tracheophyta</taxon>
        <taxon>Spermatophyta</taxon>
        <taxon>Magnoliopsida</taxon>
        <taxon>eudicotyledons</taxon>
        <taxon>Gunneridae</taxon>
        <taxon>Pentapetalae</taxon>
        <taxon>rosids</taxon>
        <taxon>fabids</taxon>
        <taxon>Malpighiales</taxon>
        <taxon>Euphorbiaceae</taxon>
        <taxon>Crotonoideae</taxon>
        <taxon>Jatropheae</taxon>
        <taxon>Jatropha</taxon>
    </lineage>
</organism>
<gene>
    <name evidence="2" type="ORF">JCGZ_08379</name>
</gene>
<dbReference type="Proteomes" id="UP000027138">
    <property type="component" value="Unassembled WGS sequence"/>
</dbReference>
<feature type="region of interest" description="Disordered" evidence="1">
    <location>
        <begin position="1"/>
        <end position="77"/>
    </location>
</feature>
<dbReference type="AlphaFoldDB" id="A0A067KVU7"/>
<protein>
    <submittedName>
        <fullName evidence="2">Uncharacterized protein</fullName>
    </submittedName>
</protein>
<name>A0A067KVU7_JATCU</name>
<evidence type="ECO:0000256" key="1">
    <source>
        <dbReference type="SAM" id="MobiDB-lite"/>
    </source>
</evidence>
<reference evidence="2 3" key="1">
    <citation type="journal article" date="2014" name="PLoS ONE">
        <title>Global Analysis of Gene Expression Profiles in Physic Nut (Jatropha curcas L.) Seedlings Exposed to Salt Stress.</title>
        <authorList>
            <person name="Zhang L."/>
            <person name="Zhang C."/>
            <person name="Wu P."/>
            <person name="Chen Y."/>
            <person name="Li M."/>
            <person name="Jiang H."/>
            <person name="Wu G."/>
        </authorList>
    </citation>
    <scope>NUCLEOTIDE SEQUENCE [LARGE SCALE GENOMIC DNA]</scope>
    <source>
        <strain evidence="3">cv. GZQX0401</strain>
        <tissue evidence="2">Young leaves</tissue>
    </source>
</reference>
<accession>A0A067KVU7</accession>
<evidence type="ECO:0000313" key="3">
    <source>
        <dbReference type="Proteomes" id="UP000027138"/>
    </source>
</evidence>
<dbReference type="EMBL" id="KK914461">
    <property type="protein sequence ID" value="KDP35984.1"/>
    <property type="molecule type" value="Genomic_DNA"/>
</dbReference>
<evidence type="ECO:0000313" key="2">
    <source>
        <dbReference type="EMBL" id="KDP35984.1"/>
    </source>
</evidence>
<proteinExistence type="predicted"/>
<feature type="compositionally biased region" description="Low complexity" evidence="1">
    <location>
        <begin position="58"/>
        <end position="71"/>
    </location>
</feature>